<evidence type="ECO:0000313" key="1">
    <source>
        <dbReference type="EMBL" id="KKL08129.1"/>
    </source>
</evidence>
<sequence>MRAIVVLAALALAMPAKANDFSALGPTERAALDAELRAAILASGDVIADALAGPQPAQSEMQQYIQDDLSLLERLAPDLLEGHAVALFTSPDCSTCAEAISELKELSMRYGATFILHDLSAPQAAGWAEALGLSEAPFYVLPDMVLRGHMPAVVLARYLTR</sequence>
<accession>A0A0F9AEX4</accession>
<evidence type="ECO:0008006" key="2">
    <source>
        <dbReference type="Google" id="ProtNLM"/>
    </source>
</evidence>
<proteinExistence type="predicted"/>
<dbReference type="EMBL" id="LAZR01043004">
    <property type="protein sequence ID" value="KKL08129.1"/>
    <property type="molecule type" value="Genomic_DNA"/>
</dbReference>
<dbReference type="InterPro" id="IPR036249">
    <property type="entry name" value="Thioredoxin-like_sf"/>
</dbReference>
<dbReference type="Gene3D" id="3.40.30.10">
    <property type="entry name" value="Glutaredoxin"/>
    <property type="match status" value="1"/>
</dbReference>
<dbReference type="AlphaFoldDB" id="A0A0F9AEX4"/>
<name>A0A0F9AEX4_9ZZZZ</name>
<reference evidence="1" key="1">
    <citation type="journal article" date="2015" name="Nature">
        <title>Complex archaea that bridge the gap between prokaryotes and eukaryotes.</title>
        <authorList>
            <person name="Spang A."/>
            <person name="Saw J.H."/>
            <person name="Jorgensen S.L."/>
            <person name="Zaremba-Niedzwiedzka K."/>
            <person name="Martijn J."/>
            <person name="Lind A.E."/>
            <person name="van Eijk R."/>
            <person name="Schleper C."/>
            <person name="Guy L."/>
            <person name="Ettema T.J."/>
        </authorList>
    </citation>
    <scope>NUCLEOTIDE SEQUENCE</scope>
</reference>
<gene>
    <name evidence="1" type="ORF">LCGC14_2578970</name>
</gene>
<organism evidence="1">
    <name type="scientific">marine sediment metagenome</name>
    <dbReference type="NCBI Taxonomy" id="412755"/>
    <lineage>
        <taxon>unclassified sequences</taxon>
        <taxon>metagenomes</taxon>
        <taxon>ecological metagenomes</taxon>
    </lineage>
</organism>
<protein>
    <recommendedName>
        <fullName evidence="2">Thioredoxin-like fold domain-containing protein</fullName>
    </recommendedName>
</protein>
<comment type="caution">
    <text evidence="1">The sequence shown here is derived from an EMBL/GenBank/DDBJ whole genome shotgun (WGS) entry which is preliminary data.</text>
</comment>
<dbReference type="SUPFAM" id="SSF52833">
    <property type="entry name" value="Thioredoxin-like"/>
    <property type="match status" value="1"/>
</dbReference>